<evidence type="ECO:0000259" key="1">
    <source>
        <dbReference type="PROSITE" id="PS51725"/>
    </source>
</evidence>
<sequence>MINIFVTINVTADKRAKMLELLAELTAASQKENGNLRYQYYLHPTDPAQIVICERWENAAVLAAHEATKHFTTLLPQIGDLASSVDIDKF</sequence>
<accession>G5H6T0</accession>
<dbReference type="PATRIC" id="fig|742725.3.peg.695"/>
<comment type="caution">
    <text evidence="2">The sequence shown here is derived from an EMBL/GenBank/DDBJ whole genome shotgun (WGS) entry which is preliminary data.</text>
</comment>
<dbReference type="PROSITE" id="PS51725">
    <property type="entry name" value="ABM"/>
    <property type="match status" value="1"/>
</dbReference>
<dbReference type="eggNOG" id="COG1359">
    <property type="taxonomic scope" value="Bacteria"/>
</dbReference>
<dbReference type="GeneID" id="92816348"/>
<name>G5H6T0_9BACT</name>
<keyword evidence="3" id="KW-1185">Reference proteome</keyword>
<dbReference type="RefSeq" id="WP_009133446.1">
    <property type="nucleotide sequence ID" value="NZ_CP102250.1"/>
</dbReference>
<evidence type="ECO:0000313" key="3">
    <source>
        <dbReference type="Proteomes" id="UP000006008"/>
    </source>
</evidence>
<dbReference type="Gene3D" id="3.30.70.100">
    <property type="match status" value="1"/>
</dbReference>
<organism evidence="2 3">
    <name type="scientific">Alistipes indistinctus YIT 12060</name>
    <dbReference type="NCBI Taxonomy" id="742725"/>
    <lineage>
        <taxon>Bacteria</taxon>
        <taxon>Pseudomonadati</taxon>
        <taxon>Bacteroidota</taxon>
        <taxon>Bacteroidia</taxon>
        <taxon>Bacteroidales</taxon>
        <taxon>Rikenellaceae</taxon>
        <taxon>Alistipes</taxon>
    </lineage>
</organism>
<dbReference type="SUPFAM" id="SSF54909">
    <property type="entry name" value="Dimeric alpha+beta barrel"/>
    <property type="match status" value="1"/>
</dbReference>
<dbReference type="InterPro" id="IPR050744">
    <property type="entry name" value="AI-2_Isomerase_LsrG"/>
</dbReference>
<gene>
    <name evidence="2" type="ORF">HMPREF9450_00640</name>
</gene>
<dbReference type="OrthoDB" id="287932at2"/>
<dbReference type="AlphaFoldDB" id="G5H6T0"/>
<dbReference type="Pfam" id="PF03992">
    <property type="entry name" value="ABM"/>
    <property type="match status" value="1"/>
</dbReference>
<dbReference type="PANTHER" id="PTHR33336">
    <property type="entry name" value="QUINOL MONOOXYGENASE YGIN-RELATED"/>
    <property type="match status" value="1"/>
</dbReference>
<reference evidence="2 3" key="1">
    <citation type="submission" date="2011-08" db="EMBL/GenBank/DDBJ databases">
        <title>The Genome Sequence of Alistipes indistinctus YIT 12060.</title>
        <authorList>
            <consortium name="The Broad Institute Genome Sequencing Platform"/>
            <person name="Earl A."/>
            <person name="Ward D."/>
            <person name="Feldgarden M."/>
            <person name="Gevers D."/>
            <person name="Morotomi M."/>
            <person name="Young S.K."/>
            <person name="Zeng Q."/>
            <person name="Gargeya S."/>
            <person name="Fitzgerald M."/>
            <person name="Haas B."/>
            <person name="Abouelleil A."/>
            <person name="Alvarado L."/>
            <person name="Arachchi H.M."/>
            <person name="Berlin A."/>
            <person name="Brown A."/>
            <person name="Chapman S.B."/>
            <person name="Chen Z."/>
            <person name="Dunbar C."/>
            <person name="Freedman E."/>
            <person name="Gearin G."/>
            <person name="Gellesch M."/>
            <person name="Goldberg J."/>
            <person name="Griggs A."/>
            <person name="Gujja S."/>
            <person name="Heiman D."/>
            <person name="Howarth C."/>
            <person name="Larson L."/>
            <person name="Lui A."/>
            <person name="MacDonald P.J.P."/>
            <person name="Montmayeur A."/>
            <person name="Murphy C."/>
            <person name="Neiman D."/>
            <person name="Pearson M."/>
            <person name="Priest M."/>
            <person name="Roberts A."/>
            <person name="Saif S."/>
            <person name="Shea T."/>
            <person name="Shenoy N."/>
            <person name="Sisk P."/>
            <person name="Stolte C."/>
            <person name="Sykes S."/>
            <person name="Wortman J."/>
            <person name="Nusbaum C."/>
            <person name="Birren B."/>
        </authorList>
    </citation>
    <scope>NUCLEOTIDE SEQUENCE [LARGE SCALE GENOMIC DNA]</scope>
    <source>
        <strain evidence="2 3">YIT 12060</strain>
    </source>
</reference>
<dbReference type="PANTHER" id="PTHR33336:SF15">
    <property type="entry name" value="ABM DOMAIN-CONTAINING PROTEIN"/>
    <property type="match status" value="1"/>
</dbReference>
<dbReference type="InterPro" id="IPR007138">
    <property type="entry name" value="ABM_dom"/>
</dbReference>
<dbReference type="STRING" id="742725.HMPREF9450_00640"/>
<feature type="domain" description="ABM" evidence="1">
    <location>
        <begin position="2"/>
        <end position="90"/>
    </location>
</feature>
<dbReference type="Proteomes" id="UP000006008">
    <property type="component" value="Unassembled WGS sequence"/>
</dbReference>
<dbReference type="HOGENOM" id="CLU_131496_11_0_10"/>
<evidence type="ECO:0000313" key="2">
    <source>
        <dbReference type="EMBL" id="EHB92927.1"/>
    </source>
</evidence>
<proteinExistence type="predicted"/>
<dbReference type="GO" id="GO:0003824">
    <property type="term" value="F:catalytic activity"/>
    <property type="evidence" value="ECO:0007669"/>
    <property type="project" value="TreeGrafter"/>
</dbReference>
<dbReference type="EMBL" id="ADLD01000008">
    <property type="protein sequence ID" value="EHB92927.1"/>
    <property type="molecule type" value="Genomic_DNA"/>
</dbReference>
<protein>
    <recommendedName>
        <fullName evidence="1">ABM domain-containing protein</fullName>
    </recommendedName>
</protein>
<dbReference type="InterPro" id="IPR011008">
    <property type="entry name" value="Dimeric_a/b-barrel"/>
</dbReference>